<evidence type="ECO:0000313" key="3">
    <source>
        <dbReference type="EMBL" id="CAK9034747.1"/>
    </source>
</evidence>
<dbReference type="Pfam" id="PF00658">
    <property type="entry name" value="MLLE"/>
    <property type="match status" value="1"/>
</dbReference>
<sequence>MGDVGNELFAVVQQVQPELAPKLTGMLLQLGEAECWACLEDHNKLAERLDEAMAILDGAHAEAAPKAKPQPEKRVDPEDGVTRTFAELQKHYAGQYSPQEIKEYWDHCKPSTSATSRTTATAPAAAPAAAAVNGTHKPKAAARPAPAAPAAPAAAKVQPAPAPAAAPKVQPAPAKAPKGSQVPAPAAAKDVVPRLGAWLRELRLEAYLAAANEWAEEQGAVSLEEILEFAEDFTQDLKMKSLERKRIVENGEAAAQAVEEMEEEGADEDEDALEEGRAGQLDTERDLAALSYVDHPEPDLPPARPAAARPCAATAAPSAARAPATSTARPAAVATAPARSGRKQGFGGDEESATGGYYDKGAEEKRVDLEDGKAKTFRELQAEYTHLYSPQEILEYWNECEIPAASAPAPPATKSAAKSQPWGAGGSKLRF</sequence>
<keyword evidence="4" id="KW-1185">Reference proteome</keyword>
<feature type="region of interest" description="Disordered" evidence="1">
    <location>
        <begin position="109"/>
        <end position="187"/>
    </location>
</feature>
<dbReference type="SUPFAM" id="SSF63570">
    <property type="entry name" value="PABC (PABP) domain"/>
    <property type="match status" value="1"/>
</dbReference>
<proteinExistence type="predicted"/>
<feature type="region of interest" description="Disordered" evidence="1">
    <location>
        <begin position="293"/>
        <end position="372"/>
    </location>
</feature>
<feature type="domain" description="PABC" evidence="2">
    <location>
        <begin position="1"/>
        <end position="61"/>
    </location>
</feature>
<gene>
    <name evidence="3" type="ORF">CCMP2556_LOCUS19630</name>
</gene>
<feature type="compositionally biased region" description="Low complexity" evidence="1">
    <location>
        <begin position="141"/>
        <end position="187"/>
    </location>
</feature>
<organism evidence="3 4">
    <name type="scientific">Durusdinium trenchii</name>
    <dbReference type="NCBI Taxonomy" id="1381693"/>
    <lineage>
        <taxon>Eukaryota</taxon>
        <taxon>Sar</taxon>
        <taxon>Alveolata</taxon>
        <taxon>Dinophyceae</taxon>
        <taxon>Suessiales</taxon>
        <taxon>Symbiodiniaceae</taxon>
        <taxon>Durusdinium</taxon>
    </lineage>
</organism>
<dbReference type="InterPro" id="IPR036053">
    <property type="entry name" value="PABP-dom"/>
</dbReference>
<protein>
    <recommendedName>
        <fullName evidence="2">PABC domain-containing protein</fullName>
    </recommendedName>
</protein>
<accession>A0ABP0L923</accession>
<feature type="region of interest" description="Disordered" evidence="1">
    <location>
        <begin position="405"/>
        <end position="431"/>
    </location>
</feature>
<dbReference type="Proteomes" id="UP001642484">
    <property type="component" value="Unassembled WGS sequence"/>
</dbReference>
<evidence type="ECO:0000259" key="2">
    <source>
        <dbReference type="PROSITE" id="PS51309"/>
    </source>
</evidence>
<feature type="compositionally biased region" description="Low complexity" evidence="1">
    <location>
        <begin position="305"/>
        <end position="339"/>
    </location>
</feature>
<comment type="caution">
    <text evidence="3">The sequence shown here is derived from an EMBL/GenBank/DDBJ whole genome shotgun (WGS) entry which is preliminary data.</text>
</comment>
<dbReference type="InterPro" id="IPR002004">
    <property type="entry name" value="PABP_HYD_C"/>
</dbReference>
<dbReference type="SMART" id="SM00517">
    <property type="entry name" value="PolyA"/>
    <property type="match status" value="1"/>
</dbReference>
<feature type="compositionally biased region" description="Low complexity" evidence="1">
    <location>
        <begin position="405"/>
        <end position="419"/>
    </location>
</feature>
<evidence type="ECO:0000313" key="4">
    <source>
        <dbReference type="Proteomes" id="UP001642484"/>
    </source>
</evidence>
<feature type="region of interest" description="Disordered" evidence="1">
    <location>
        <begin position="253"/>
        <end position="280"/>
    </location>
</feature>
<dbReference type="PROSITE" id="PS51309">
    <property type="entry name" value="PABC"/>
    <property type="match status" value="1"/>
</dbReference>
<name>A0ABP0L923_9DINO</name>
<reference evidence="3 4" key="1">
    <citation type="submission" date="2024-02" db="EMBL/GenBank/DDBJ databases">
        <authorList>
            <person name="Chen Y."/>
            <person name="Shah S."/>
            <person name="Dougan E. K."/>
            <person name="Thang M."/>
            <person name="Chan C."/>
        </authorList>
    </citation>
    <scope>NUCLEOTIDE SEQUENCE [LARGE SCALE GENOMIC DNA]</scope>
</reference>
<feature type="compositionally biased region" description="Basic and acidic residues" evidence="1">
    <location>
        <begin position="360"/>
        <end position="372"/>
    </location>
</feature>
<feature type="compositionally biased region" description="Low complexity" evidence="1">
    <location>
        <begin position="110"/>
        <end position="131"/>
    </location>
</feature>
<evidence type="ECO:0000256" key="1">
    <source>
        <dbReference type="SAM" id="MobiDB-lite"/>
    </source>
</evidence>
<feature type="compositionally biased region" description="Acidic residues" evidence="1">
    <location>
        <begin position="259"/>
        <end position="273"/>
    </location>
</feature>
<dbReference type="EMBL" id="CAXAMN010011225">
    <property type="protein sequence ID" value="CAK9034747.1"/>
    <property type="molecule type" value="Genomic_DNA"/>
</dbReference>
<dbReference type="Gene3D" id="1.10.1900.10">
    <property type="entry name" value="c-terminal domain of poly(a) binding protein"/>
    <property type="match status" value="1"/>
</dbReference>